<feature type="compositionally biased region" description="Polar residues" evidence="2">
    <location>
        <begin position="677"/>
        <end position="692"/>
    </location>
</feature>
<evidence type="ECO:0000256" key="2">
    <source>
        <dbReference type="SAM" id="MobiDB-lite"/>
    </source>
</evidence>
<feature type="compositionally biased region" description="Low complexity" evidence="2">
    <location>
        <begin position="13"/>
        <end position="25"/>
    </location>
</feature>
<feature type="region of interest" description="Disordered" evidence="2">
    <location>
        <begin position="555"/>
        <end position="595"/>
    </location>
</feature>
<feature type="region of interest" description="Disordered" evidence="2">
    <location>
        <begin position="150"/>
        <end position="195"/>
    </location>
</feature>
<feature type="compositionally biased region" description="Low complexity" evidence="2">
    <location>
        <begin position="576"/>
        <end position="591"/>
    </location>
</feature>
<feature type="compositionally biased region" description="Low complexity" evidence="2">
    <location>
        <begin position="664"/>
        <end position="674"/>
    </location>
</feature>
<dbReference type="Proteomes" id="UP000242770">
    <property type="component" value="Unassembled WGS sequence"/>
</dbReference>
<feature type="region of interest" description="Disordered" evidence="2">
    <location>
        <begin position="210"/>
        <end position="281"/>
    </location>
</feature>
<dbReference type="EMBL" id="CCFA01003910">
    <property type="protein sequence ID" value="CDW98960.1"/>
    <property type="molecule type" value="Genomic_DNA"/>
</dbReference>
<feature type="compositionally biased region" description="Low complexity" evidence="2">
    <location>
        <begin position="70"/>
        <end position="79"/>
    </location>
</feature>
<keyword evidence="5" id="KW-1185">Reference proteome</keyword>
<organism evidence="4 5">
    <name type="scientific">Sporisorium scitamineum</name>
    <dbReference type="NCBI Taxonomy" id="49012"/>
    <lineage>
        <taxon>Eukaryota</taxon>
        <taxon>Fungi</taxon>
        <taxon>Dikarya</taxon>
        <taxon>Basidiomycota</taxon>
        <taxon>Ustilaginomycotina</taxon>
        <taxon>Ustilaginomycetes</taxon>
        <taxon>Ustilaginales</taxon>
        <taxon>Ustilaginaceae</taxon>
        <taxon>Sporisorium</taxon>
    </lineage>
</organism>
<dbReference type="InterPro" id="IPR039360">
    <property type="entry name" value="Ras_GTPase"/>
</dbReference>
<dbReference type="InterPro" id="IPR001936">
    <property type="entry name" value="RasGAP_dom"/>
</dbReference>
<sequence length="1664" mass="178900">MSGAHPLWPDYAPQQQQIQSQQQPPGASPSTTTLGFSTATAIPTTTSSALTSTSASSSSSFRRMVANFHSTPSSPSSRTFPQALSSSNARDASLDLAERGSMRTSLDRFHVRSAAPHAPPASSYLDSSAASAHGSDATLMPRSASALASTWSSSLSPAPTNASASNQQQQQQKIRPRPGDEQHTLHPPSSAAAIQSIHKSPRLSYTLAQLPPSTSISSSTARNLPPPSSSARPLAAPFLPGASRSSPQTLDAASSPRSPQPDMRHNTAAFDPASPPLTSRRDASFARLRSGSASTYTSSRTAAAGDAQVSLSVLVWWPSTFKGSSSALARAPLFRDAAHVKQKLSMRSSSNNNNNNRTSESTHEAIFERASFGFRHGGSSWLREKPSKARLNSPSSSVGLLGQWKRATLLLRENGSVSIFGDGNALTHTLYCGALSTSDVRRVDDSLFGRPHVLSIQPRQARAKTEASITTRKQEAALQRERARSSDPIFLEFKSEQQLQYVRALLLIYIKPEIYGSPATVNSGGTHRFFRQLDITISDAKNIMPRWPAELGDLAPEFAASPPSPFNLLAHGQQPASPTSTSAGGHSTTSSDLPRSLSHQLAALRFEDKDDSPGSEPLTEDTLSGSSRASSRPNSRPSSRLRHNTKLSISSIRAYHNSEDNAGSSSSRSASRAASHYDNQSQAGNDASSIGEHTSGPLSGHSGAHRFVSIPTSSSETAPSSFTSIGGASSYNLTSKLPSQQRRIEDKDRYEKARFDRYCRIRLDGELVARTSLSQSSNNAFAVDKFKLKDVADAKSLVIEVLHPTLKTGSSMSGSPSHATTKFMMLGIVEIPIETLRRNEEIEGRFPIWSISTFPALLQQPVDKDEARIPSSFHHGVVGELNVSIRLHEGAVMPLSMYDEVYRRIHDADAAEMVRHLSTTMREDFIISHLVSIYAASGTIAERISSLIEAESVNWGEKMQPQLLFRANTLLSRSVDHFQRLLALSWLDDCLGPTVRKICHDPLAPSRPDTAMSSSSAGSAGGDESHFDFSTSIRSPPSLPPNALDAIPDGLMTTNALRKLSENMWQNIYSQRHSCPPDLRTVLHQIRCKVNERYRSSKSTRPGIQGVGAFVFLRLFCAALNAPQLYGLTPSQPDRGAQRKLLLLSKVLLALASKKTAFDKDKDWELVPLNDFLQTYSSAYDDYISVVSTEPPTAAPEQLLGTRIDGDADLQSAALRRLGSLSPLHREAIPRAPYMLDQPQTLASFVCYVADAAQAHEQVDTKAYSETQHDESENEEGGAQGDAARIKRKAHEFVQICCRIEDAAGMCIEQAGYDPRPIPWERLQRAAMSHLGRASGTPPLPGSSPSRGGQADSSISSFSSSNASPSTLVVDGDASPRSPGGRTRSRRATVSAANARSRMTADAHDGLLESNRSDSSPRGARRKSLGMGLTGRRSSQAAIETPSPGLAYEGVAAGHNTGGTGTMTAQQPVFVAATSPYRPTFTKHRDEEDEHGSDEELREAYRLLRAEEEAGLAASRVAMPCGMASAVAAAGVGELPLSPVRGNATQTGLGLEPTGTPTRLEAEDGSTFEPVYPARAPASEESAAVPRNYSMPRASVDRRNSLHRKLRESSDGFESAMEDAYAQTRASLPPSASMPIVTASSAAGYGNEAGNGTEMGAEKKWWKP</sequence>
<evidence type="ECO:0000259" key="3">
    <source>
        <dbReference type="PROSITE" id="PS50018"/>
    </source>
</evidence>
<protein>
    <recommendedName>
        <fullName evidence="3">Ras-GAP domain-containing protein</fullName>
    </recommendedName>
</protein>
<evidence type="ECO:0000256" key="1">
    <source>
        <dbReference type="ARBA" id="ARBA00022468"/>
    </source>
</evidence>
<feature type="compositionally biased region" description="Low complexity" evidence="2">
    <location>
        <begin position="150"/>
        <end position="160"/>
    </location>
</feature>
<feature type="compositionally biased region" description="Low complexity" evidence="2">
    <location>
        <begin position="1375"/>
        <end position="1398"/>
    </location>
</feature>
<accession>A0A0F7SCG5</accession>
<gene>
    <name evidence="4" type="primary">SSCI65930.1</name>
</gene>
<dbReference type="SMART" id="SM00323">
    <property type="entry name" value="RasGAP"/>
    <property type="match status" value="1"/>
</dbReference>
<dbReference type="PANTHER" id="PTHR10194:SF60">
    <property type="entry name" value="RAS GTPASE-ACTIVATING PROTEIN RASKOL"/>
    <property type="match status" value="1"/>
</dbReference>
<feature type="region of interest" description="Disordered" evidence="2">
    <location>
        <begin position="607"/>
        <end position="725"/>
    </location>
</feature>
<feature type="compositionally biased region" description="Low complexity" evidence="2">
    <location>
        <begin position="1343"/>
        <end position="1366"/>
    </location>
</feature>
<reference evidence="5" key="1">
    <citation type="submission" date="2014-06" db="EMBL/GenBank/DDBJ databases">
        <authorList>
            <person name="Berkman P.J."/>
        </authorList>
    </citation>
    <scope>NUCLEOTIDE SEQUENCE [LARGE SCALE GENOMIC DNA]</scope>
</reference>
<feature type="region of interest" description="Disordered" evidence="2">
    <location>
        <begin position="1644"/>
        <end position="1664"/>
    </location>
</feature>
<dbReference type="PROSITE" id="PS50018">
    <property type="entry name" value="RAS_GTPASE_ACTIV_2"/>
    <property type="match status" value="1"/>
</dbReference>
<proteinExistence type="predicted"/>
<dbReference type="PANTHER" id="PTHR10194">
    <property type="entry name" value="RAS GTPASE-ACTIVATING PROTEINS"/>
    <property type="match status" value="1"/>
</dbReference>
<feature type="compositionally biased region" description="Polar residues" evidence="2">
    <location>
        <begin position="211"/>
        <end position="222"/>
    </location>
</feature>
<feature type="region of interest" description="Disordered" evidence="2">
    <location>
        <begin position="1259"/>
        <end position="1284"/>
    </location>
</feature>
<feature type="domain" description="Ras-GAP" evidence="3">
    <location>
        <begin position="922"/>
        <end position="1153"/>
    </location>
</feature>
<feature type="compositionally biased region" description="Polar residues" evidence="2">
    <location>
        <begin position="80"/>
        <end position="90"/>
    </location>
</feature>
<feature type="region of interest" description="Disordered" evidence="2">
    <location>
        <begin position="1002"/>
        <end position="1033"/>
    </location>
</feature>
<feature type="compositionally biased region" description="Low complexity" evidence="2">
    <location>
        <begin position="37"/>
        <end position="60"/>
    </location>
</feature>
<name>A0A0F7SCG5_9BASI</name>
<dbReference type="Gene3D" id="1.10.506.10">
    <property type="entry name" value="GTPase Activation - p120gap, domain 1"/>
    <property type="match status" value="1"/>
</dbReference>
<evidence type="ECO:0000313" key="5">
    <source>
        <dbReference type="Proteomes" id="UP000242770"/>
    </source>
</evidence>
<feature type="compositionally biased region" description="Low complexity" evidence="2">
    <location>
        <begin position="229"/>
        <end position="240"/>
    </location>
</feature>
<keyword evidence="1" id="KW-0343">GTPase activation</keyword>
<feature type="compositionally biased region" description="Low complexity" evidence="2">
    <location>
        <begin position="709"/>
        <end position="725"/>
    </location>
</feature>
<feature type="compositionally biased region" description="Polar residues" evidence="2">
    <location>
        <begin position="243"/>
        <end position="257"/>
    </location>
</feature>
<dbReference type="InterPro" id="IPR008936">
    <property type="entry name" value="Rho_GTPase_activation_prot"/>
</dbReference>
<dbReference type="STRING" id="49012.A0A0F7SCG5"/>
<dbReference type="GO" id="GO:0005096">
    <property type="term" value="F:GTPase activator activity"/>
    <property type="evidence" value="ECO:0007669"/>
    <property type="project" value="UniProtKB-KW"/>
</dbReference>
<feature type="region of interest" description="Disordered" evidence="2">
    <location>
        <begin position="1332"/>
        <end position="1443"/>
    </location>
</feature>
<dbReference type="Pfam" id="PF00616">
    <property type="entry name" value="RasGAP"/>
    <property type="match status" value="1"/>
</dbReference>
<feature type="region of interest" description="Disordered" evidence="2">
    <location>
        <begin position="1"/>
        <end position="91"/>
    </location>
</feature>
<feature type="compositionally biased region" description="Low complexity" evidence="2">
    <location>
        <begin position="624"/>
        <end position="638"/>
    </location>
</feature>
<evidence type="ECO:0000313" key="4">
    <source>
        <dbReference type="EMBL" id="CDW98960.1"/>
    </source>
</evidence>
<dbReference type="SUPFAM" id="SSF48350">
    <property type="entry name" value="GTPase activation domain, GAP"/>
    <property type="match status" value="1"/>
</dbReference>